<dbReference type="Gene3D" id="1.20.1250.20">
    <property type="entry name" value="MFS general substrate transporter like domains"/>
    <property type="match status" value="1"/>
</dbReference>
<evidence type="ECO:0000256" key="7">
    <source>
        <dbReference type="SAM" id="Phobius"/>
    </source>
</evidence>
<feature type="transmembrane region" description="Helical" evidence="7">
    <location>
        <begin position="21"/>
        <end position="43"/>
    </location>
</feature>
<dbReference type="InterPro" id="IPR051788">
    <property type="entry name" value="MFS_Transporter"/>
</dbReference>
<protein>
    <submittedName>
        <fullName evidence="9">Permease</fullName>
    </submittedName>
</protein>
<feature type="transmembrane region" description="Helical" evidence="7">
    <location>
        <begin position="175"/>
        <end position="195"/>
    </location>
</feature>
<evidence type="ECO:0000256" key="5">
    <source>
        <dbReference type="ARBA" id="ARBA00022989"/>
    </source>
</evidence>
<keyword evidence="3" id="KW-0813">Transport</keyword>
<evidence type="ECO:0000256" key="3">
    <source>
        <dbReference type="ARBA" id="ARBA00022448"/>
    </source>
</evidence>
<dbReference type="Proteomes" id="UP000052013">
    <property type="component" value="Unassembled WGS sequence"/>
</dbReference>
<feature type="transmembrane region" description="Helical" evidence="7">
    <location>
        <begin position="89"/>
        <end position="106"/>
    </location>
</feature>
<feature type="transmembrane region" description="Helical" evidence="7">
    <location>
        <begin position="112"/>
        <end position="128"/>
    </location>
</feature>
<keyword evidence="5 7" id="KW-1133">Transmembrane helix</keyword>
<feature type="transmembrane region" description="Helical" evidence="7">
    <location>
        <begin position="296"/>
        <end position="317"/>
    </location>
</feature>
<feature type="transmembrane region" description="Helical" evidence="7">
    <location>
        <begin position="385"/>
        <end position="407"/>
    </location>
</feature>
<dbReference type="SUPFAM" id="SSF103473">
    <property type="entry name" value="MFS general substrate transporter"/>
    <property type="match status" value="1"/>
</dbReference>
<evidence type="ECO:0000313" key="10">
    <source>
        <dbReference type="Proteomes" id="UP000052013"/>
    </source>
</evidence>
<gene>
    <name evidence="9" type="ORF">FC85_GL002351</name>
</gene>
<dbReference type="STRING" id="1423739.FC85_GL002351"/>
<dbReference type="GO" id="GO:0022857">
    <property type="term" value="F:transmembrane transporter activity"/>
    <property type="evidence" value="ECO:0007669"/>
    <property type="project" value="InterPro"/>
</dbReference>
<dbReference type="InterPro" id="IPR020846">
    <property type="entry name" value="MFS_dom"/>
</dbReference>
<feature type="transmembrane region" description="Helical" evidence="7">
    <location>
        <begin position="323"/>
        <end position="346"/>
    </location>
</feature>
<proteinExistence type="inferred from homology"/>
<name>A0A0R1SR03_9LACO</name>
<feature type="transmembrane region" description="Helical" evidence="7">
    <location>
        <begin position="55"/>
        <end position="77"/>
    </location>
</feature>
<dbReference type="EMBL" id="AZEY01000020">
    <property type="protein sequence ID" value="KRL69130.1"/>
    <property type="molecule type" value="Genomic_DNA"/>
</dbReference>
<evidence type="ECO:0000313" key="9">
    <source>
        <dbReference type="EMBL" id="KRL69130.1"/>
    </source>
</evidence>
<evidence type="ECO:0000259" key="8">
    <source>
        <dbReference type="PROSITE" id="PS50850"/>
    </source>
</evidence>
<feature type="transmembrane region" description="Helical" evidence="7">
    <location>
        <begin position="149"/>
        <end position="169"/>
    </location>
</feature>
<evidence type="ECO:0000256" key="1">
    <source>
        <dbReference type="ARBA" id="ARBA00004651"/>
    </source>
</evidence>
<evidence type="ECO:0000256" key="2">
    <source>
        <dbReference type="ARBA" id="ARBA00008335"/>
    </source>
</evidence>
<dbReference type="Pfam" id="PF07690">
    <property type="entry name" value="MFS_1"/>
    <property type="match status" value="1"/>
</dbReference>
<comment type="caution">
    <text evidence="9">The sequence shown here is derived from an EMBL/GenBank/DDBJ whole genome shotgun (WGS) entry which is preliminary data.</text>
</comment>
<organism evidence="9 10">
    <name type="scientific">Lentilactobacillus diolivorans DSM 14421</name>
    <dbReference type="NCBI Taxonomy" id="1423739"/>
    <lineage>
        <taxon>Bacteria</taxon>
        <taxon>Bacillati</taxon>
        <taxon>Bacillota</taxon>
        <taxon>Bacilli</taxon>
        <taxon>Lactobacillales</taxon>
        <taxon>Lactobacillaceae</taxon>
        <taxon>Lentilactobacillus</taxon>
    </lineage>
</organism>
<dbReference type="PATRIC" id="fig|1423739.3.peg.2444"/>
<dbReference type="InterPro" id="IPR005829">
    <property type="entry name" value="Sugar_transporter_CS"/>
</dbReference>
<keyword evidence="6 7" id="KW-0472">Membrane</keyword>
<feature type="transmembrane region" description="Helical" evidence="7">
    <location>
        <begin position="358"/>
        <end position="379"/>
    </location>
</feature>
<keyword evidence="4 7" id="KW-0812">Transmembrane</keyword>
<dbReference type="PROSITE" id="PS00216">
    <property type="entry name" value="SUGAR_TRANSPORT_1"/>
    <property type="match status" value="1"/>
</dbReference>
<comment type="subcellular location">
    <subcellularLocation>
        <location evidence="1">Cell membrane</location>
        <topology evidence="1">Multi-pass membrane protein</topology>
    </subcellularLocation>
</comment>
<evidence type="ECO:0000256" key="6">
    <source>
        <dbReference type="ARBA" id="ARBA00023136"/>
    </source>
</evidence>
<dbReference type="InterPro" id="IPR011701">
    <property type="entry name" value="MFS"/>
</dbReference>
<dbReference type="InterPro" id="IPR036259">
    <property type="entry name" value="MFS_trans_sf"/>
</dbReference>
<dbReference type="AlphaFoldDB" id="A0A0R1SR03"/>
<dbReference type="PROSITE" id="PS50850">
    <property type="entry name" value="MFS"/>
    <property type="match status" value="1"/>
</dbReference>
<feature type="transmembrane region" description="Helical" evidence="7">
    <location>
        <begin position="227"/>
        <end position="248"/>
    </location>
</feature>
<dbReference type="PANTHER" id="PTHR23514:SF3">
    <property type="entry name" value="BYPASS OF STOP CODON PROTEIN 6"/>
    <property type="match status" value="1"/>
</dbReference>
<reference evidence="9 10" key="1">
    <citation type="journal article" date="2015" name="Genome Announc.">
        <title>Expanding the biotechnology potential of lactobacilli through comparative genomics of 213 strains and associated genera.</title>
        <authorList>
            <person name="Sun Z."/>
            <person name="Harris H.M."/>
            <person name="McCann A."/>
            <person name="Guo C."/>
            <person name="Argimon S."/>
            <person name="Zhang W."/>
            <person name="Yang X."/>
            <person name="Jeffery I.B."/>
            <person name="Cooney J.C."/>
            <person name="Kagawa T.F."/>
            <person name="Liu W."/>
            <person name="Song Y."/>
            <person name="Salvetti E."/>
            <person name="Wrobel A."/>
            <person name="Rasinkangas P."/>
            <person name="Parkhill J."/>
            <person name="Rea M.C."/>
            <person name="O'Sullivan O."/>
            <person name="Ritari J."/>
            <person name="Douillard F.P."/>
            <person name="Paul Ross R."/>
            <person name="Yang R."/>
            <person name="Briner A.E."/>
            <person name="Felis G.E."/>
            <person name="de Vos W.M."/>
            <person name="Barrangou R."/>
            <person name="Klaenhammer T.R."/>
            <person name="Caufield P.W."/>
            <person name="Cui Y."/>
            <person name="Zhang H."/>
            <person name="O'Toole P.W."/>
        </authorList>
    </citation>
    <scope>NUCLEOTIDE SEQUENCE [LARGE SCALE GENOMIC DNA]</scope>
    <source>
        <strain evidence="9 10">DSM 14421</strain>
    </source>
</reference>
<feature type="domain" description="Major facilitator superfamily (MFS) profile" evidence="8">
    <location>
        <begin position="24"/>
        <end position="408"/>
    </location>
</feature>
<accession>A0A0R1SR03</accession>
<dbReference type="GO" id="GO:0005886">
    <property type="term" value="C:plasma membrane"/>
    <property type="evidence" value="ECO:0007669"/>
    <property type="project" value="UniProtKB-SubCell"/>
</dbReference>
<evidence type="ECO:0000256" key="4">
    <source>
        <dbReference type="ARBA" id="ARBA00022692"/>
    </source>
</evidence>
<feature type="transmembrane region" description="Helical" evidence="7">
    <location>
        <begin position="268"/>
        <end position="289"/>
    </location>
</feature>
<sequence length="423" mass="45975">MLIYLILKIAYKEGDHMKNKYMPTAISLYMNYFIHGMGVIILAQNMTALANKWGTGTGGVAVVISSLGIGRILVLLVSGALSDKFGRKPFVALGIFTYILFFAGIVMSPSIWIAYIFGILAGMANSFLDSGTYPALMEMFPKEKGTANVIIKAFISAGQFLLPLIVSLLVASKIWYGWSFIFCIAILAVNFLFVLSMGKFPRPGQDVVEAKEEKSANGQTNIKTGNLWIDGTLFILYGYISQATFYLVSQWLSEYGEKVANMGSTSAHALISYYSVGSIVCVLVTAALAKRAVKEIQFIGVYTLLSFISLLLMYLIPTPMMCSIMSFVVGFSAAGGVMQLGLTVMSSFFPKGKGTITGAFYTAGSIASFTIPLITGMMVANLANIILFDVIISLIGFILAVLITIRYRHLFTAKDKLAVNSKE</sequence>
<dbReference type="PANTHER" id="PTHR23514">
    <property type="entry name" value="BYPASS OF STOP CODON PROTEIN 6"/>
    <property type="match status" value="1"/>
</dbReference>
<comment type="similarity">
    <text evidence="2">Belongs to the major facilitator superfamily.</text>
</comment>